<evidence type="ECO:0000313" key="2">
    <source>
        <dbReference type="WBParaSite" id="ACRNAN_scaffold4482.g23013.t1"/>
    </source>
</evidence>
<organism evidence="1 2">
    <name type="scientific">Acrobeloides nanus</name>
    <dbReference type="NCBI Taxonomy" id="290746"/>
    <lineage>
        <taxon>Eukaryota</taxon>
        <taxon>Metazoa</taxon>
        <taxon>Ecdysozoa</taxon>
        <taxon>Nematoda</taxon>
        <taxon>Chromadorea</taxon>
        <taxon>Rhabditida</taxon>
        <taxon>Tylenchina</taxon>
        <taxon>Cephalobomorpha</taxon>
        <taxon>Cephaloboidea</taxon>
        <taxon>Cephalobidae</taxon>
        <taxon>Acrobeloides</taxon>
    </lineage>
</organism>
<dbReference type="Proteomes" id="UP000887540">
    <property type="component" value="Unplaced"/>
</dbReference>
<dbReference type="AlphaFoldDB" id="A0A914DZ76"/>
<dbReference type="WBParaSite" id="ACRNAN_scaffold4482.g23013.t1">
    <property type="protein sequence ID" value="ACRNAN_scaffold4482.g23013.t1"/>
    <property type="gene ID" value="ACRNAN_scaffold4482.g23013"/>
</dbReference>
<evidence type="ECO:0000313" key="1">
    <source>
        <dbReference type="Proteomes" id="UP000887540"/>
    </source>
</evidence>
<reference evidence="2" key="1">
    <citation type="submission" date="2022-11" db="UniProtKB">
        <authorList>
            <consortium name="WormBaseParasite"/>
        </authorList>
    </citation>
    <scope>IDENTIFICATION</scope>
</reference>
<name>A0A914DZ76_9BILA</name>
<keyword evidence="1" id="KW-1185">Reference proteome</keyword>
<sequence>MESNKENAIFVAPEVLNDVFQYLNGFEVQKGLIVSIRWNWIITLNQGTLPKLRICHKKYRIGDQYEMSRQEKSDLAHMQNCIIPWVELETVRQDYQQRQIPVKFLLGLQQRMLYTKMPMLVTECIIHATNPLQSCQNFFADLCKALRHFIKVQRLVIHLTGVNLGKDGMNLKEVMGRPNFRLPYHPKEVVLHLNIDDLDTRTIVTWLGSDRWVSESTKKKILNLESCQRDDFIEEYIKYFSKSTRPQYMFETVTYKIGMSTALPKKLLENFGFIKLFPDQTPLIEELENDIQICEIIDNSKKEIDAYVLKKSNGWYMKVSKRQGGEIESYLNDCYVYIDVFLSV</sequence>
<protein>
    <submittedName>
        <fullName evidence="2">F-box domain-containing protein</fullName>
    </submittedName>
</protein>
<proteinExistence type="predicted"/>
<accession>A0A914DZ76</accession>